<comment type="caution">
    <text evidence="1">The sequence shown here is derived from an EMBL/GenBank/DDBJ whole genome shotgun (WGS) entry which is preliminary data.</text>
</comment>
<sequence>MNTFYVNLATLEDVKRFSRLANENACKIDVRSGRYVVNAKSIIGLFSIDREEPIEVEFHGSNSQCDAFRQGLGTLVAAV</sequence>
<reference evidence="1" key="1">
    <citation type="journal article" date="2021" name="PeerJ">
        <title>Extensive microbial diversity within the chicken gut microbiome revealed by metagenomics and culture.</title>
        <authorList>
            <person name="Gilroy R."/>
            <person name="Ravi A."/>
            <person name="Getino M."/>
            <person name="Pursley I."/>
            <person name="Horton D.L."/>
            <person name="Alikhan N.F."/>
            <person name="Baker D."/>
            <person name="Gharbi K."/>
            <person name="Hall N."/>
            <person name="Watson M."/>
            <person name="Adriaenssens E.M."/>
            <person name="Foster-Nyarko E."/>
            <person name="Jarju S."/>
            <person name="Secka A."/>
            <person name="Antonio M."/>
            <person name="Oren A."/>
            <person name="Chaudhuri R.R."/>
            <person name="La Ragione R."/>
            <person name="Hildebrand F."/>
            <person name="Pallen M.J."/>
        </authorList>
    </citation>
    <scope>NUCLEOTIDE SEQUENCE</scope>
    <source>
        <strain evidence="1">CHK189-11263</strain>
    </source>
</reference>
<name>A0A9D2S468_9FIRM</name>
<dbReference type="SUPFAM" id="SSF55594">
    <property type="entry name" value="HPr-like"/>
    <property type="match status" value="1"/>
</dbReference>
<dbReference type="Gene3D" id="3.30.1340.10">
    <property type="entry name" value="HPr-like"/>
    <property type="match status" value="1"/>
</dbReference>
<dbReference type="InterPro" id="IPR035895">
    <property type="entry name" value="HPr-like_sf"/>
</dbReference>
<organism evidence="1 2">
    <name type="scientific">Candidatus Flavonifractor intestinipullorum</name>
    <dbReference type="NCBI Taxonomy" id="2838587"/>
    <lineage>
        <taxon>Bacteria</taxon>
        <taxon>Bacillati</taxon>
        <taxon>Bacillota</taxon>
        <taxon>Clostridia</taxon>
        <taxon>Eubacteriales</taxon>
        <taxon>Oscillospiraceae</taxon>
        <taxon>Flavonifractor</taxon>
    </lineage>
</organism>
<reference evidence="1" key="2">
    <citation type="submission" date="2021-04" db="EMBL/GenBank/DDBJ databases">
        <authorList>
            <person name="Gilroy R."/>
        </authorList>
    </citation>
    <scope>NUCLEOTIDE SEQUENCE</scope>
    <source>
        <strain evidence="1">CHK189-11263</strain>
    </source>
</reference>
<dbReference type="Proteomes" id="UP000824208">
    <property type="component" value="Unassembled WGS sequence"/>
</dbReference>
<gene>
    <name evidence="1" type="ORF">H9714_00605</name>
</gene>
<evidence type="ECO:0000313" key="1">
    <source>
        <dbReference type="EMBL" id="HJB56037.1"/>
    </source>
</evidence>
<accession>A0A9D2S468</accession>
<proteinExistence type="predicted"/>
<dbReference type="EMBL" id="DWYC01000006">
    <property type="protein sequence ID" value="HJB56037.1"/>
    <property type="molecule type" value="Genomic_DNA"/>
</dbReference>
<protein>
    <submittedName>
        <fullName evidence="1">HPr family phosphocarrier protein</fullName>
    </submittedName>
</protein>
<dbReference type="AlphaFoldDB" id="A0A9D2S468"/>
<evidence type="ECO:0000313" key="2">
    <source>
        <dbReference type="Proteomes" id="UP000824208"/>
    </source>
</evidence>